<gene>
    <name evidence="1" type="ORF">FHP08_02270</name>
</gene>
<evidence type="ECO:0000313" key="2">
    <source>
        <dbReference type="Proteomes" id="UP000321548"/>
    </source>
</evidence>
<dbReference type="AlphaFoldDB" id="A0A5C8P540"/>
<dbReference type="OrthoDB" id="6182044at2"/>
<sequence>MNIASFDDLLQAARSQPEPQRLLFVFANVELPDKPTAEQRAAFEAGRGGSLAPVMCVDKSPAELPDFATLVGESEQFGQSWALVFAAALSGHNGRAPADSDIDKALERMVASIKGGAIGSMIPFDRHGQVLMLNGG</sequence>
<evidence type="ECO:0000313" key="1">
    <source>
        <dbReference type="EMBL" id="TXL68529.1"/>
    </source>
</evidence>
<protein>
    <submittedName>
        <fullName evidence="1">Ribonucleotide reductase subunit alpha</fullName>
    </submittedName>
</protein>
<name>A0A5C8P540_9BURK</name>
<organism evidence="1 2">
    <name type="scientific">Zeimonas arvi</name>
    <dbReference type="NCBI Taxonomy" id="2498847"/>
    <lineage>
        <taxon>Bacteria</taxon>
        <taxon>Pseudomonadati</taxon>
        <taxon>Pseudomonadota</taxon>
        <taxon>Betaproteobacteria</taxon>
        <taxon>Burkholderiales</taxon>
        <taxon>Burkholderiaceae</taxon>
        <taxon>Zeimonas</taxon>
    </lineage>
</organism>
<proteinExistence type="predicted"/>
<accession>A0A5C8P540</accession>
<keyword evidence="2" id="KW-1185">Reference proteome</keyword>
<reference evidence="1 2" key="1">
    <citation type="submission" date="2019-06" db="EMBL/GenBank/DDBJ databases">
        <title>Quisquiliibacterium sp. nov., isolated from a maize field.</title>
        <authorList>
            <person name="Lin S.-Y."/>
            <person name="Tsai C.-F."/>
            <person name="Young C.-C."/>
        </authorList>
    </citation>
    <scope>NUCLEOTIDE SEQUENCE [LARGE SCALE GENOMIC DNA]</scope>
    <source>
        <strain evidence="1 2">CC-CFT501</strain>
    </source>
</reference>
<comment type="caution">
    <text evidence="1">The sequence shown here is derived from an EMBL/GenBank/DDBJ whole genome shotgun (WGS) entry which is preliminary data.</text>
</comment>
<dbReference type="RefSeq" id="WP_147702669.1">
    <property type="nucleotide sequence ID" value="NZ_VDUY01000001.1"/>
</dbReference>
<dbReference type="Proteomes" id="UP000321548">
    <property type="component" value="Unassembled WGS sequence"/>
</dbReference>
<dbReference type="EMBL" id="VDUY01000001">
    <property type="protein sequence ID" value="TXL68529.1"/>
    <property type="molecule type" value="Genomic_DNA"/>
</dbReference>